<name>A0AAV7P8J4_PLEWA</name>
<comment type="caution">
    <text evidence="2">The sequence shown here is derived from an EMBL/GenBank/DDBJ whole genome shotgun (WGS) entry which is preliminary data.</text>
</comment>
<dbReference type="EMBL" id="JANPWB010000011">
    <property type="protein sequence ID" value="KAJ1124613.1"/>
    <property type="molecule type" value="Genomic_DNA"/>
</dbReference>
<evidence type="ECO:0000313" key="3">
    <source>
        <dbReference type="Proteomes" id="UP001066276"/>
    </source>
</evidence>
<protein>
    <submittedName>
        <fullName evidence="2">Uncharacterized protein</fullName>
    </submittedName>
</protein>
<evidence type="ECO:0000313" key="2">
    <source>
        <dbReference type="EMBL" id="KAJ1124613.1"/>
    </source>
</evidence>
<dbReference type="Proteomes" id="UP001066276">
    <property type="component" value="Chromosome 7"/>
</dbReference>
<dbReference type="AlphaFoldDB" id="A0AAV7P8J4"/>
<accession>A0AAV7P8J4</accession>
<gene>
    <name evidence="2" type="ORF">NDU88_003062</name>
</gene>
<keyword evidence="3" id="KW-1185">Reference proteome</keyword>
<organism evidence="2 3">
    <name type="scientific">Pleurodeles waltl</name>
    <name type="common">Iberian ribbed newt</name>
    <dbReference type="NCBI Taxonomy" id="8319"/>
    <lineage>
        <taxon>Eukaryota</taxon>
        <taxon>Metazoa</taxon>
        <taxon>Chordata</taxon>
        <taxon>Craniata</taxon>
        <taxon>Vertebrata</taxon>
        <taxon>Euteleostomi</taxon>
        <taxon>Amphibia</taxon>
        <taxon>Batrachia</taxon>
        <taxon>Caudata</taxon>
        <taxon>Salamandroidea</taxon>
        <taxon>Salamandridae</taxon>
        <taxon>Pleurodelinae</taxon>
        <taxon>Pleurodeles</taxon>
    </lineage>
</organism>
<evidence type="ECO:0000256" key="1">
    <source>
        <dbReference type="SAM" id="MobiDB-lite"/>
    </source>
</evidence>
<sequence>MFSVPLSRLMITSVRSPEPEEEYPEGTPDGADTIPEEVGAHRRCDRNNDSETMGVLNPVWEEEGFSGDGDERRTECGTDEPVSEVETGRGLHGAEAPTTIEAEIMEDVCREGEAERLATFWEERGLFTFGLQPERDTGRREL</sequence>
<feature type="region of interest" description="Disordered" evidence="1">
    <location>
        <begin position="61"/>
        <end position="97"/>
    </location>
</feature>
<reference evidence="2" key="1">
    <citation type="journal article" date="2022" name="bioRxiv">
        <title>Sequencing and chromosome-scale assembly of the giantPleurodeles waltlgenome.</title>
        <authorList>
            <person name="Brown T."/>
            <person name="Elewa A."/>
            <person name="Iarovenko S."/>
            <person name="Subramanian E."/>
            <person name="Araus A.J."/>
            <person name="Petzold A."/>
            <person name="Susuki M."/>
            <person name="Suzuki K.-i.T."/>
            <person name="Hayashi T."/>
            <person name="Toyoda A."/>
            <person name="Oliveira C."/>
            <person name="Osipova E."/>
            <person name="Leigh N.D."/>
            <person name="Simon A."/>
            <person name="Yun M.H."/>
        </authorList>
    </citation>
    <scope>NUCLEOTIDE SEQUENCE</scope>
    <source>
        <strain evidence="2">20211129_DDA</strain>
        <tissue evidence="2">Liver</tissue>
    </source>
</reference>
<feature type="region of interest" description="Disordered" evidence="1">
    <location>
        <begin position="1"/>
        <end position="36"/>
    </location>
</feature>
<proteinExistence type="predicted"/>